<evidence type="ECO:0000313" key="1">
    <source>
        <dbReference type="EMBL" id="KAI9396559.1"/>
    </source>
</evidence>
<accession>A0ACC0T5N6</accession>
<reference evidence="1 2" key="1">
    <citation type="journal article" date="2006" name="Science">
        <title>The genome of black cottonwood, Populus trichocarpa (Torr. &amp; Gray).</title>
        <authorList>
            <person name="Tuskan G.A."/>
            <person name="Difazio S."/>
            <person name="Jansson S."/>
            <person name="Bohlmann J."/>
            <person name="Grigoriev I."/>
            <person name="Hellsten U."/>
            <person name="Putnam N."/>
            <person name="Ralph S."/>
            <person name="Rombauts S."/>
            <person name="Salamov A."/>
            <person name="Schein J."/>
            <person name="Sterck L."/>
            <person name="Aerts A."/>
            <person name="Bhalerao R.R."/>
            <person name="Bhalerao R.P."/>
            <person name="Blaudez D."/>
            <person name="Boerjan W."/>
            <person name="Brun A."/>
            <person name="Brunner A."/>
            <person name="Busov V."/>
            <person name="Campbell M."/>
            <person name="Carlson J."/>
            <person name="Chalot M."/>
            <person name="Chapman J."/>
            <person name="Chen G.L."/>
            <person name="Cooper D."/>
            <person name="Coutinho P.M."/>
            <person name="Couturier J."/>
            <person name="Covert S."/>
            <person name="Cronk Q."/>
            <person name="Cunningham R."/>
            <person name="Davis J."/>
            <person name="Degroeve S."/>
            <person name="Dejardin A."/>
            <person name="Depamphilis C."/>
            <person name="Detter J."/>
            <person name="Dirks B."/>
            <person name="Dubchak I."/>
            <person name="Duplessis S."/>
            <person name="Ehlting J."/>
            <person name="Ellis B."/>
            <person name="Gendler K."/>
            <person name="Goodstein D."/>
            <person name="Gribskov M."/>
            <person name="Grimwood J."/>
            <person name="Groover A."/>
            <person name="Gunter L."/>
            <person name="Hamberger B."/>
            <person name="Heinze B."/>
            <person name="Helariutta Y."/>
            <person name="Henrissat B."/>
            <person name="Holligan D."/>
            <person name="Holt R."/>
            <person name="Huang W."/>
            <person name="Islam-Faridi N."/>
            <person name="Jones S."/>
            <person name="Jones-Rhoades M."/>
            <person name="Jorgensen R."/>
            <person name="Joshi C."/>
            <person name="Kangasjarvi J."/>
            <person name="Karlsson J."/>
            <person name="Kelleher C."/>
            <person name="Kirkpatrick R."/>
            <person name="Kirst M."/>
            <person name="Kohler A."/>
            <person name="Kalluri U."/>
            <person name="Larimer F."/>
            <person name="Leebens-Mack J."/>
            <person name="Leple J.C."/>
            <person name="Locascio P."/>
            <person name="Lou Y."/>
            <person name="Lucas S."/>
            <person name="Martin F."/>
            <person name="Montanini B."/>
            <person name="Napoli C."/>
            <person name="Nelson D.R."/>
            <person name="Nelson C."/>
            <person name="Nieminen K."/>
            <person name="Nilsson O."/>
            <person name="Pereda V."/>
            <person name="Peter G."/>
            <person name="Philippe R."/>
            <person name="Pilate G."/>
            <person name="Poliakov A."/>
            <person name="Razumovskaya J."/>
            <person name="Richardson P."/>
            <person name="Rinaldi C."/>
            <person name="Ritland K."/>
            <person name="Rouze P."/>
            <person name="Ryaboy D."/>
            <person name="Schmutz J."/>
            <person name="Schrader J."/>
            <person name="Segerman B."/>
            <person name="Shin H."/>
            <person name="Siddiqui A."/>
            <person name="Sterky F."/>
            <person name="Terry A."/>
            <person name="Tsai C.J."/>
            <person name="Uberbacher E."/>
            <person name="Unneberg P."/>
            <person name="Vahala J."/>
            <person name="Wall K."/>
            <person name="Wessler S."/>
            <person name="Yang G."/>
            <person name="Yin T."/>
            <person name="Douglas C."/>
            <person name="Marra M."/>
            <person name="Sandberg G."/>
            <person name="Van de Peer Y."/>
            <person name="Rokhsar D."/>
        </authorList>
    </citation>
    <scope>NUCLEOTIDE SEQUENCE [LARGE SCALE GENOMIC DNA]</scope>
    <source>
        <strain evidence="2">cv. Nisqually</strain>
    </source>
</reference>
<gene>
    <name evidence="1" type="ORF">POPTR_004G151400v4</name>
</gene>
<protein>
    <submittedName>
        <fullName evidence="1">Uncharacterized protein</fullName>
    </submittedName>
</protein>
<name>A0ACC0T5N6_POPTR</name>
<dbReference type="Proteomes" id="UP000006729">
    <property type="component" value="Chromosome 4"/>
</dbReference>
<dbReference type="EMBL" id="CM009293">
    <property type="protein sequence ID" value="KAI9396559.1"/>
    <property type="molecule type" value="Genomic_DNA"/>
</dbReference>
<evidence type="ECO:0000313" key="2">
    <source>
        <dbReference type="Proteomes" id="UP000006729"/>
    </source>
</evidence>
<organism evidence="1 2">
    <name type="scientific">Populus trichocarpa</name>
    <name type="common">Western balsam poplar</name>
    <name type="synonym">Populus balsamifera subsp. trichocarpa</name>
    <dbReference type="NCBI Taxonomy" id="3694"/>
    <lineage>
        <taxon>Eukaryota</taxon>
        <taxon>Viridiplantae</taxon>
        <taxon>Streptophyta</taxon>
        <taxon>Embryophyta</taxon>
        <taxon>Tracheophyta</taxon>
        <taxon>Spermatophyta</taxon>
        <taxon>Magnoliopsida</taxon>
        <taxon>eudicotyledons</taxon>
        <taxon>Gunneridae</taxon>
        <taxon>Pentapetalae</taxon>
        <taxon>rosids</taxon>
        <taxon>fabids</taxon>
        <taxon>Malpighiales</taxon>
        <taxon>Salicaceae</taxon>
        <taxon>Saliceae</taxon>
        <taxon>Populus</taxon>
    </lineage>
</organism>
<proteinExistence type="predicted"/>
<comment type="caution">
    <text evidence="1">The sequence shown here is derived from an EMBL/GenBank/DDBJ whole genome shotgun (WGS) entry which is preliminary data.</text>
</comment>
<sequence length="157" mass="18226">MSHHVDVRHMKKFQTQGGGGFLCWLLTLSANNVQYRFYISPVLPASYIQYGLRRVVNMKLCETNNRECENLQVMAVRLRTEWSKLKAEMENLLKKCERVKDENKSIMEALTKIYGRDAISDLIAMESDAETESDDEETTLSEQNQTADSRMLLEVRR</sequence>
<keyword evidence="2" id="KW-1185">Reference proteome</keyword>